<dbReference type="Proteomes" id="UP000203537">
    <property type="component" value="Genome"/>
</dbReference>
<evidence type="ECO:0000313" key="1">
    <source>
        <dbReference type="EMBL" id="CAG17415.1"/>
    </source>
</evidence>
<gene>
    <name evidence="1" type="ORF">CcBV_7.1</name>
</gene>
<dbReference type="GeneID" id="3238915"/>
<dbReference type="RefSeq" id="YP_184793.1">
    <property type="nucleotide sequence ID" value="NC_006639.1"/>
</dbReference>
<reference evidence="1 2" key="1">
    <citation type="journal article" date="2004" name="Science">
        <title>Genome sequence of a polydnavirus: insights into symbiotic virus evolution.</title>
        <authorList>
            <person name="Espagne E."/>
            <person name="Dupuy C."/>
            <person name="Huguet E."/>
            <person name="Cattolico L."/>
            <person name="Provost B."/>
            <person name="Martins N."/>
            <person name="Poirie M."/>
            <person name="Periquet G."/>
            <person name="Drezen J.M."/>
        </authorList>
    </citation>
    <scope>NUCLEOTIDE SEQUENCE [LARGE SCALE GENOMIC DNA]</scope>
</reference>
<organism evidence="1 2">
    <name type="scientific">Bracoviriform congregatae</name>
    <dbReference type="NCBI Taxonomy" id="39640"/>
    <lineage>
        <taxon>Viruses</taxon>
        <taxon>Viruses incertae sedis</taxon>
        <taxon>Polydnaviriformidae</taxon>
        <taxon>Bracoviriform</taxon>
    </lineage>
</organism>
<evidence type="ECO:0000313" key="2">
    <source>
        <dbReference type="Proteomes" id="UP000203537"/>
    </source>
</evidence>
<name>Q5ZP38_9VIRU</name>
<proteinExistence type="predicted"/>
<sequence>MLSFLIRLKLHNNNLQIYKNILHSEILGRILQKYILIKFWCHLSRLILFEAQNNNRQYFEKNIVDEISFIHNHTSNSISKLRIKIFITIHSSNFLEPQSLTIGLTNANSRIVEVSVSDELMSLFIINYRKFTRIWLLLSCMTVDLTLNKRNSLHQNLYGSRNVYIQPITLRIVSTTLPTALWYCVELSSGIFKNDPQHYKQERLRGYYSVARYMIEILTWFNYDLDLKPIEKRKELLSYVMTLKKIQKRRKKIYYLLEKIFKTVDGFLVSEIEKSSNLYKLNYLKLNHKGILRDDILEEKVHLNDFVHLMHFEGDLEASEAGTGTFDICEKTFRPYFAIDQDKSFYTELVKNTKKVVISNDDDKDKIKVTFEPINSLEFDRVLSLYKLFIDCVKESKKYPTLPKYVDNISKRKKFHMDLVTLFPSNVYFDIKDVYERYQKVVKKVRVNEFLKVYESQGEWNVLKQKKE</sequence>
<protein>
    <submittedName>
        <fullName evidence="1">Uncharacterized protein</fullName>
    </submittedName>
</protein>
<dbReference type="KEGG" id="vg:3238915"/>
<accession>Q5ZP38</accession>
<dbReference type="EMBL" id="AJ632310">
    <property type="protein sequence ID" value="CAG17415.1"/>
    <property type="molecule type" value="Genomic_DNA"/>
</dbReference>